<evidence type="ECO:0000313" key="1">
    <source>
        <dbReference type="EMBL" id="MBB6017827.1"/>
    </source>
</evidence>
<protein>
    <recommendedName>
        <fullName evidence="3">Transposase</fullName>
    </recommendedName>
</protein>
<evidence type="ECO:0000313" key="2">
    <source>
        <dbReference type="Proteomes" id="UP000629870"/>
    </source>
</evidence>
<evidence type="ECO:0008006" key="3">
    <source>
        <dbReference type="Google" id="ProtNLM"/>
    </source>
</evidence>
<sequence>MVLIARVRPLHGAFILASKKTRSKRVEVGPPRPVNT</sequence>
<keyword evidence="2" id="KW-1185">Reference proteome</keyword>
<accession>A0ABR6NUX4</accession>
<dbReference type="Proteomes" id="UP000629870">
    <property type="component" value="Unassembled WGS sequence"/>
</dbReference>
<proteinExistence type="predicted"/>
<reference evidence="1 2" key="1">
    <citation type="submission" date="2020-08" db="EMBL/GenBank/DDBJ databases">
        <title>Genomic Encyclopedia of Type Strains, Phase IV (KMG-IV): sequencing the most valuable type-strain genomes for metagenomic binning, comparative biology and taxonomic classification.</title>
        <authorList>
            <person name="Goeker M."/>
        </authorList>
    </citation>
    <scope>NUCLEOTIDE SEQUENCE [LARGE SCALE GENOMIC DNA]</scope>
    <source>
        <strain evidence="1 2">DSM 12027</strain>
    </source>
</reference>
<name>A0ABR6NUX4_9DEIO</name>
<dbReference type="EMBL" id="JACHEW010000019">
    <property type="protein sequence ID" value="MBB6017827.1"/>
    <property type="molecule type" value="Genomic_DNA"/>
</dbReference>
<gene>
    <name evidence="1" type="ORF">HNQ04_003098</name>
</gene>
<organism evidence="1 2">
    <name type="scientific">Deinococcus radiopugnans ATCC 19172</name>
    <dbReference type="NCBI Taxonomy" id="585398"/>
    <lineage>
        <taxon>Bacteria</taxon>
        <taxon>Thermotogati</taxon>
        <taxon>Deinococcota</taxon>
        <taxon>Deinococci</taxon>
        <taxon>Deinococcales</taxon>
        <taxon>Deinococcaceae</taxon>
        <taxon>Deinococcus</taxon>
    </lineage>
</organism>
<comment type="caution">
    <text evidence="1">The sequence shown here is derived from an EMBL/GenBank/DDBJ whole genome shotgun (WGS) entry which is preliminary data.</text>
</comment>